<dbReference type="EMBL" id="BMUW01000008">
    <property type="protein sequence ID" value="GGZ63762.1"/>
    <property type="molecule type" value="Genomic_DNA"/>
</dbReference>
<name>A0ABQ3C0G7_9ACTN</name>
<gene>
    <name evidence="1" type="ORF">GCM10010328_42950</name>
</gene>
<proteinExistence type="predicted"/>
<sequence length="576" mass="64299">MPAIVIDDPLSVRCWFNNGTEWTFPLSGLPNEQLARDLALGMAANSHPHGGIGARRTATGYAVSVRQTVKKLAREGFTGSASDLSRPLVMRYFLASSHEREREVRMILKGFDRETGRLAPEVRAYLKGKQVQQKHRSRPYRAYSDGEWERLESSLRQVVDESWLEHKRLLRLAETGRDPRVSGHHNEEDIAWLLLREGPMRFYSEYVKYVAGYVTNRRSGGSNKMVMRVREGLYPGQAVQHAYAVLFGVYSGIVPDGIDDLGLDGVDWAGDAAVLLTYVKGRTARESLSIPSGAVRLLERWLEHSAPLRRFANNALRDKLWIAQSVTSKYRISGPPTTGKTQRQLIANCSLLGDNGQPLVVHRGRIRATYEERLARRDWTGRATIDPNHTPRTEGDHYVTPSDPAALDAVESIIEDGQSLVLRKATPAIVLSSERAAEFAEGFPDEVNRLGLDTEAIAELVGGERDVFTAACANQLAGLHGPKGKPCPARPWVCLLCPLAVFLPRHSANLLRLDAFFLRQFRQMPTEHYLRVFGPYAHRLSEEILPKFSAEAKEKGALEVADDDAELPLRPEEVTA</sequence>
<accession>A0ABQ3C0G7</accession>
<comment type="caution">
    <text evidence="1">The sequence shown here is derived from an EMBL/GenBank/DDBJ whole genome shotgun (WGS) entry which is preliminary data.</text>
</comment>
<protein>
    <recommendedName>
        <fullName evidence="3">Integrase</fullName>
    </recommendedName>
</protein>
<organism evidence="1 2">
    <name type="scientific">Streptomyces rubiginosohelvolus</name>
    <dbReference type="NCBI Taxonomy" id="67362"/>
    <lineage>
        <taxon>Bacteria</taxon>
        <taxon>Bacillati</taxon>
        <taxon>Actinomycetota</taxon>
        <taxon>Actinomycetes</taxon>
        <taxon>Kitasatosporales</taxon>
        <taxon>Streptomycetaceae</taxon>
        <taxon>Streptomyces</taxon>
    </lineage>
</organism>
<evidence type="ECO:0000313" key="2">
    <source>
        <dbReference type="Proteomes" id="UP000624183"/>
    </source>
</evidence>
<reference evidence="2" key="1">
    <citation type="journal article" date="2019" name="Int. J. Syst. Evol. Microbiol.">
        <title>The Global Catalogue of Microorganisms (GCM) 10K type strain sequencing project: providing services to taxonomists for standard genome sequencing and annotation.</title>
        <authorList>
            <consortium name="The Broad Institute Genomics Platform"/>
            <consortium name="The Broad Institute Genome Sequencing Center for Infectious Disease"/>
            <person name="Wu L."/>
            <person name="Ma J."/>
        </authorList>
    </citation>
    <scope>NUCLEOTIDE SEQUENCE [LARGE SCALE GENOMIC DNA]</scope>
    <source>
        <strain evidence="2">JCM 4602</strain>
    </source>
</reference>
<keyword evidence="2" id="KW-1185">Reference proteome</keyword>
<dbReference type="Proteomes" id="UP000624183">
    <property type="component" value="Unassembled WGS sequence"/>
</dbReference>
<evidence type="ECO:0008006" key="3">
    <source>
        <dbReference type="Google" id="ProtNLM"/>
    </source>
</evidence>
<evidence type="ECO:0000313" key="1">
    <source>
        <dbReference type="EMBL" id="GGZ63762.1"/>
    </source>
</evidence>